<organism evidence="2 3">
    <name type="scientific">Verticillium dahliae (strain VdLs.17 / ATCC MYA-4575 / FGSC 10137)</name>
    <name type="common">Verticillium wilt</name>
    <dbReference type="NCBI Taxonomy" id="498257"/>
    <lineage>
        <taxon>Eukaryota</taxon>
        <taxon>Fungi</taxon>
        <taxon>Dikarya</taxon>
        <taxon>Ascomycota</taxon>
        <taxon>Pezizomycotina</taxon>
        <taxon>Sordariomycetes</taxon>
        <taxon>Hypocreomycetidae</taxon>
        <taxon>Glomerellales</taxon>
        <taxon>Plectosphaerellaceae</taxon>
        <taxon>Verticillium</taxon>
    </lineage>
</organism>
<protein>
    <submittedName>
        <fullName evidence="2">Uncharacterized protein</fullName>
    </submittedName>
</protein>
<evidence type="ECO:0000256" key="1">
    <source>
        <dbReference type="SAM" id="MobiDB-lite"/>
    </source>
</evidence>
<feature type="compositionally biased region" description="Polar residues" evidence="1">
    <location>
        <begin position="67"/>
        <end position="76"/>
    </location>
</feature>
<dbReference type="STRING" id="498257.G2X431"/>
<dbReference type="OrthoDB" id="2446291at2759"/>
<feature type="region of interest" description="Disordered" evidence="1">
    <location>
        <begin position="1"/>
        <end position="22"/>
    </location>
</feature>
<dbReference type="InParanoid" id="G2X431"/>
<name>G2X431_VERDV</name>
<dbReference type="GeneID" id="20706231"/>
<dbReference type="HOGENOM" id="CLU_036637_0_0_1"/>
<dbReference type="RefSeq" id="XP_009652667.1">
    <property type="nucleotide sequence ID" value="XM_009654372.1"/>
</dbReference>
<dbReference type="Proteomes" id="UP000001611">
    <property type="component" value="Chromosome 3"/>
</dbReference>
<feature type="compositionally biased region" description="Basic and acidic residues" evidence="1">
    <location>
        <begin position="49"/>
        <end position="60"/>
    </location>
</feature>
<dbReference type="eggNOG" id="ENOG502T02S">
    <property type="taxonomic scope" value="Eukaryota"/>
</dbReference>
<keyword evidence="3" id="KW-1185">Reference proteome</keyword>
<evidence type="ECO:0000313" key="2">
    <source>
        <dbReference type="EMBL" id="EGY23330.1"/>
    </source>
</evidence>
<dbReference type="KEGG" id="vda:VDAG_04768"/>
<dbReference type="AlphaFoldDB" id="G2X431"/>
<sequence>MFAQPFHDPARKRLREEDPDAAVGSCGFSEHRAGLALFALVVIPNPGHELTRRGPRDGHGHGHSHVASEQSPASYSRILSQTDASRPLANTHAVELAPQLRGATGWSGPGPVIMQQNGLSNMGHVHSTAFQDRTVPRTMQTGDGWHSDVQRRIPSPISEVDSSTASPGMCLESGASSGFPSQLTARLEQSTLSPRGEDMGMMDVSPSFSTHAEAAAEYEHMHEHEHEHEHEEGEDGMAPLTETISAPATPSPGRSRGHMRSHHTINTWTWQPGMKKSFSIGYRADCEKCRLKVPGHFNHIIVS</sequence>
<reference evidence="2 3" key="1">
    <citation type="submission" date="2008-03" db="EMBL/GenBank/DDBJ databases">
        <title>The Genome Sequence of Verticillium dahliae VdLs.17.</title>
        <authorList>
            <consortium name="The Broad Institute Genome Sequencing Platform"/>
            <person name="Ma L.-J.J."/>
            <person name="Klosterman S.J."/>
            <person name="Subbarao K."/>
            <person name="Dobinson K."/>
            <person name="Veronese P."/>
            <person name="Kang S."/>
            <person name="Gold S.E."/>
            <person name="Young S."/>
            <person name="Jaffe D."/>
            <person name="Gnerre S."/>
            <person name="Berlin A."/>
            <person name="Heiman D."/>
            <person name="Hepburn T."/>
            <person name="Sykes S."/>
            <person name="Alvarado L."/>
            <person name="Kodira C.D."/>
            <person name="Lander E."/>
            <person name="Galagan J."/>
            <person name="Nusbaum C."/>
            <person name="Birren B."/>
        </authorList>
    </citation>
    <scope>NUCLEOTIDE SEQUENCE [LARGE SCALE GENOMIC DNA]</scope>
    <source>
        <strain evidence="3">VdLs.17 / ATCC MYA-4575 / FGSC 10137</strain>
    </source>
</reference>
<feature type="region of interest" description="Disordered" evidence="1">
    <location>
        <begin position="49"/>
        <end position="76"/>
    </location>
</feature>
<dbReference type="EMBL" id="DS572702">
    <property type="protein sequence ID" value="EGY23330.1"/>
    <property type="molecule type" value="Genomic_DNA"/>
</dbReference>
<evidence type="ECO:0000313" key="3">
    <source>
        <dbReference type="Proteomes" id="UP000001611"/>
    </source>
</evidence>
<gene>
    <name evidence="2" type="ORF">VDAG_04768</name>
</gene>
<proteinExistence type="predicted"/>
<accession>G2X431</accession>